<sequence>MKNTAIVALLLLSVSVRAQSRKDNRIDANPKKTQFYYYVTFDQSKRAGLINFLKDKIGKEQIVKDSISKWNTAEKVEFAVSANSISISCDSPKIDQHLLTELTSITEKVSELTEQKKIAYTY</sequence>
<keyword evidence="3" id="KW-1185">Reference proteome</keyword>
<reference evidence="2 3" key="1">
    <citation type="submission" date="2018-10" db="EMBL/GenBank/DDBJ databases">
        <title>Genomic Encyclopedia of Archaeal and Bacterial Type Strains, Phase II (KMG-II): from individual species to whole genera.</title>
        <authorList>
            <person name="Goeker M."/>
        </authorList>
    </citation>
    <scope>NUCLEOTIDE SEQUENCE [LARGE SCALE GENOMIC DNA]</scope>
    <source>
        <strain evidence="2 3">DSM 18602</strain>
    </source>
</reference>
<feature type="chain" id="PRO_5019760448" evidence="1">
    <location>
        <begin position="19"/>
        <end position="122"/>
    </location>
</feature>
<dbReference type="AlphaFoldDB" id="A0A495IVQ0"/>
<dbReference type="RefSeq" id="WP_121196330.1">
    <property type="nucleotide sequence ID" value="NZ_RBKU01000001.1"/>
</dbReference>
<comment type="caution">
    <text evidence="2">The sequence shown here is derived from an EMBL/GenBank/DDBJ whole genome shotgun (WGS) entry which is preliminary data.</text>
</comment>
<evidence type="ECO:0000313" key="3">
    <source>
        <dbReference type="Proteomes" id="UP000268007"/>
    </source>
</evidence>
<name>A0A495IVQ0_9SPHI</name>
<protein>
    <submittedName>
        <fullName evidence="2">Uncharacterized protein</fullName>
    </submittedName>
</protein>
<feature type="signal peptide" evidence="1">
    <location>
        <begin position="1"/>
        <end position="18"/>
    </location>
</feature>
<gene>
    <name evidence="2" type="ORF">BDD43_0674</name>
</gene>
<keyword evidence="1" id="KW-0732">Signal</keyword>
<accession>A0A495IVQ0</accession>
<evidence type="ECO:0000313" key="2">
    <source>
        <dbReference type="EMBL" id="RKR80553.1"/>
    </source>
</evidence>
<organism evidence="2 3">
    <name type="scientific">Mucilaginibacter gracilis</name>
    <dbReference type="NCBI Taxonomy" id="423350"/>
    <lineage>
        <taxon>Bacteria</taxon>
        <taxon>Pseudomonadati</taxon>
        <taxon>Bacteroidota</taxon>
        <taxon>Sphingobacteriia</taxon>
        <taxon>Sphingobacteriales</taxon>
        <taxon>Sphingobacteriaceae</taxon>
        <taxon>Mucilaginibacter</taxon>
    </lineage>
</organism>
<dbReference type="Proteomes" id="UP000268007">
    <property type="component" value="Unassembled WGS sequence"/>
</dbReference>
<evidence type="ECO:0000256" key="1">
    <source>
        <dbReference type="SAM" id="SignalP"/>
    </source>
</evidence>
<dbReference type="EMBL" id="RBKU01000001">
    <property type="protein sequence ID" value="RKR80553.1"/>
    <property type="molecule type" value="Genomic_DNA"/>
</dbReference>
<proteinExistence type="predicted"/>